<dbReference type="AlphaFoldDB" id="A0A099KLP0"/>
<reference evidence="1 2" key="1">
    <citation type="submission" date="2014-08" db="EMBL/GenBank/DDBJ databases">
        <title>Genomic and Phenotypic Diversity of Colwellia psychrerythraea strains from Disparate Marine Basins.</title>
        <authorList>
            <person name="Techtmann S.M."/>
            <person name="Stelling S.C."/>
            <person name="Utturkar S.M."/>
            <person name="Alshibli N."/>
            <person name="Harris A."/>
            <person name="Brown S.D."/>
            <person name="Hazen T.C."/>
        </authorList>
    </citation>
    <scope>NUCLEOTIDE SEQUENCE [LARGE SCALE GENOMIC DNA]</scope>
    <source>
        <strain evidence="1 2">GAB14E</strain>
    </source>
</reference>
<dbReference type="OrthoDB" id="14727at2"/>
<dbReference type="InterPro" id="IPR007332">
    <property type="entry name" value="DUF411"/>
</dbReference>
<evidence type="ECO:0000313" key="2">
    <source>
        <dbReference type="Proteomes" id="UP000029868"/>
    </source>
</evidence>
<dbReference type="EMBL" id="JQEC01000044">
    <property type="protein sequence ID" value="KGJ90877.1"/>
    <property type="molecule type" value="Genomic_DNA"/>
</dbReference>
<dbReference type="Proteomes" id="UP000029868">
    <property type="component" value="Unassembled WGS sequence"/>
</dbReference>
<organism evidence="1 2">
    <name type="scientific">Colwellia psychrerythraea</name>
    <name type="common">Vibrio psychroerythus</name>
    <dbReference type="NCBI Taxonomy" id="28229"/>
    <lineage>
        <taxon>Bacteria</taxon>
        <taxon>Pseudomonadati</taxon>
        <taxon>Pseudomonadota</taxon>
        <taxon>Gammaproteobacteria</taxon>
        <taxon>Alteromonadales</taxon>
        <taxon>Colwelliaceae</taxon>
        <taxon>Colwellia</taxon>
    </lineage>
</organism>
<dbReference type="PATRIC" id="fig|28229.3.peg.3201"/>
<evidence type="ECO:0008006" key="3">
    <source>
        <dbReference type="Google" id="ProtNLM"/>
    </source>
</evidence>
<dbReference type="RefSeq" id="WP_033083201.1">
    <property type="nucleotide sequence ID" value="NZ_JQEC01000044.1"/>
</dbReference>
<accession>A0A099KLP0</accession>
<proteinExistence type="predicted"/>
<gene>
    <name evidence="1" type="ORF">GAB14E_0541</name>
</gene>
<dbReference type="Pfam" id="PF04214">
    <property type="entry name" value="DUF411"/>
    <property type="match status" value="1"/>
</dbReference>
<comment type="caution">
    <text evidence="1">The sequence shown here is derived from an EMBL/GenBank/DDBJ whole genome shotgun (WGS) entry which is preliminary data.</text>
</comment>
<evidence type="ECO:0000313" key="1">
    <source>
        <dbReference type="EMBL" id="KGJ90877.1"/>
    </source>
</evidence>
<protein>
    <recommendedName>
        <fullName evidence="3">Metal-binding protein</fullName>
    </recommendedName>
</protein>
<name>A0A099KLP0_COLPS</name>
<sequence>MHSFSFPIKAYTVIATVGFILLLSACSEQAEKTAVLTEHTHSQISADKQPSQTTTALPLLEVYKSPTCGCCEKWLSHIEQHGFSSKAYNQTDLSTFKSTKGIKPQYRSCHTAVSKDGFVFEGHVPAKFIHQFLAKPPKNSIGLSVPAMPIGSPGMEVGDKFMPYQVILLKSDGSYEIYAKLNNYQEQF</sequence>